<proteinExistence type="predicted"/>
<protein>
    <submittedName>
        <fullName evidence="2">Uncharacterized protein</fullName>
    </submittedName>
</protein>
<evidence type="ECO:0000256" key="1">
    <source>
        <dbReference type="SAM" id="SignalP"/>
    </source>
</evidence>
<reference evidence="2" key="1">
    <citation type="submission" date="2023-10" db="EMBL/GenBank/DDBJ databases">
        <title>Chromosome-level genome of the transformable northern wattle, Acacia crassicarpa.</title>
        <authorList>
            <person name="Massaro I."/>
            <person name="Sinha N.R."/>
            <person name="Poethig S."/>
            <person name="Leichty A.R."/>
        </authorList>
    </citation>
    <scope>NUCLEOTIDE SEQUENCE</scope>
    <source>
        <strain evidence="2">Acra3RX</strain>
        <tissue evidence="2">Leaf</tissue>
    </source>
</reference>
<keyword evidence="3" id="KW-1185">Reference proteome</keyword>
<comment type="caution">
    <text evidence="2">The sequence shown here is derived from an EMBL/GenBank/DDBJ whole genome shotgun (WGS) entry which is preliminary data.</text>
</comment>
<feature type="signal peptide" evidence="1">
    <location>
        <begin position="1"/>
        <end position="24"/>
    </location>
</feature>
<dbReference type="Pfam" id="PF26178">
    <property type="entry name" value="PI-PLC_cat"/>
    <property type="match status" value="1"/>
</dbReference>
<dbReference type="CDD" id="cd08588">
    <property type="entry name" value="PI-PLCc_At5g67130_like"/>
    <property type="match status" value="1"/>
</dbReference>
<feature type="chain" id="PRO_5042199329" evidence="1">
    <location>
        <begin position="25"/>
        <end position="371"/>
    </location>
</feature>
<dbReference type="GO" id="GO:0008081">
    <property type="term" value="F:phosphoric diester hydrolase activity"/>
    <property type="evidence" value="ECO:0007669"/>
    <property type="project" value="InterPro"/>
</dbReference>
<dbReference type="EMBL" id="JAWXYG010000009">
    <property type="protein sequence ID" value="KAK4263609.1"/>
    <property type="molecule type" value="Genomic_DNA"/>
</dbReference>
<organism evidence="2 3">
    <name type="scientific">Acacia crassicarpa</name>
    <name type="common">northern wattle</name>
    <dbReference type="NCBI Taxonomy" id="499986"/>
    <lineage>
        <taxon>Eukaryota</taxon>
        <taxon>Viridiplantae</taxon>
        <taxon>Streptophyta</taxon>
        <taxon>Embryophyta</taxon>
        <taxon>Tracheophyta</taxon>
        <taxon>Spermatophyta</taxon>
        <taxon>Magnoliopsida</taxon>
        <taxon>eudicotyledons</taxon>
        <taxon>Gunneridae</taxon>
        <taxon>Pentapetalae</taxon>
        <taxon>rosids</taxon>
        <taxon>fabids</taxon>
        <taxon>Fabales</taxon>
        <taxon>Fabaceae</taxon>
        <taxon>Caesalpinioideae</taxon>
        <taxon>mimosoid clade</taxon>
        <taxon>Acacieae</taxon>
        <taxon>Acacia</taxon>
    </lineage>
</organism>
<dbReference type="GO" id="GO:0006629">
    <property type="term" value="P:lipid metabolic process"/>
    <property type="evidence" value="ECO:0007669"/>
    <property type="project" value="InterPro"/>
</dbReference>
<evidence type="ECO:0000313" key="3">
    <source>
        <dbReference type="Proteomes" id="UP001293593"/>
    </source>
</evidence>
<dbReference type="Gene3D" id="3.20.20.190">
    <property type="entry name" value="Phosphatidylinositol (PI) phosphodiesterase"/>
    <property type="match status" value="1"/>
</dbReference>
<keyword evidence="1" id="KW-0732">Signal</keyword>
<dbReference type="PANTHER" id="PTHR13593">
    <property type="match status" value="1"/>
</dbReference>
<accession>A0AAE1J8L3</accession>
<dbReference type="SUPFAM" id="SSF51695">
    <property type="entry name" value="PLC-like phosphodiesterases"/>
    <property type="match status" value="1"/>
</dbReference>
<dbReference type="PROSITE" id="PS50007">
    <property type="entry name" value="PIPLC_X_DOMAIN"/>
    <property type="match status" value="1"/>
</dbReference>
<name>A0AAE1J8L3_9FABA</name>
<sequence>MAVMPPLIFIVVSIFLLLITTSSSSDSDFKVLEKCSRRRQCGEGLFCNSCLPKFQGSRCVRSTSSNPFKLLNDSLPFNKYAYLTTHNSFAITRELAESNQTLNPEGLFTTITFSNQEDSITQQLHNGVRALMLDTYDYKGDIWLCHSFKGKCYPTTAFEPAIKALKEVETFLAKNPTEIVTIILEDYVESQNGLTKLFTASGLMKYWFPLSRMPQDGQDWPLVKDIVAQNHRLIVFTSQRHKQQSEGIAYQWNFMVENQYGRGGMEKGRCPKREESSAMNDKTKSLVLVNHFRTIPTKQLSCVDNSQHLLNMLSTCYLESGQRWSNFVAVDFYKRSDGGGSFQAVDMLNGKLLCGCDDLHACLHGSSCRPS</sequence>
<dbReference type="InterPro" id="IPR017946">
    <property type="entry name" value="PLC-like_Pdiesterase_TIM-brl"/>
</dbReference>
<dbReference type="PANTHER" id="PTHR13593:SF51">
    <property type="entry name" value="F21F23.12 PROTEIN"/>
    <property type="match status" value="1"/>
</dbReference>
<dbReference type="InterPro" id="IPR051057">
    <property type="entry name" value="PI-PLC_domain"/>
</dbReference>
<gene>
    <name evidence="2" type="ORF">QN277_028998</name>
</gene>
<evidence type="ECO:0000313" key="2">
    <source>
        <dbReference type="EMBL" id="KAK4263609.1"/>
    </source>
</evidence>
<dbReference type="Proteomes" id="UP001293593">
    <property type="component" value="Unassembled WGS sequence"/>
</dbReference>
<dbReference type="AlphaFoldDB" id="A0AAE1J8L3"/>